<gene>
    <name evidence="1" type="ORF">JI744_11890</name>
</gene>
<protein>
    <submittedName>
        <fullName evidence="1">Uncharacterized protein</fullName>
    </submittedName>
</protein>
<organism evidence="1 2">
    <name type="scientific">Fuscibacter oryzae</name>
    <dbReference type="NCBI Taxonomy" id="2803939"/>
    <lineage>
        <taxon>Bacteria</taxon>
        <taxon>Pseudomonadati</taxon>
        <taxon>Pseudomonadota</taxon>
        <taxon>Alphaproteobacteria</taxon>
        <taxon>Rhodobacterales</taxon>
        <taxon>Paracoccaceae</taxon>
        <taxon>Fuscibacter</taxon>
    </lineage>
</organism>
<reference evidence="1" key="1">
    <citation type="submission" date="2021-01" db="EMBL/GenBank/DDBJ databases">
        <title>Genome seq and assembly of Tabrizicola sp. KVB23.</title>
        <authorList>
            <person name="Chhetri G."/>
        </authorList>
    </citation>
    <scope>NUCLEOTIDE SEQUENCE</scope>
    <source>
        <strain evidence="1">KVB23</strain>
    </source>
</reference>
<keyword evidence="2" id="KW-1185">Reference proteome</keyword>
<evidence type="ECO:0000313" key="1">
    <source>
        <dbReference type="EMBL" id="MBL4928807.1"/>
    </source>
</evidence>
<sequence length="71" mass="7871">MDFNAVLLELFSGLDGKLHIPMEVFDDMVHQYGSPIDINALATEAGCEVMVGRSVGQEQEEYLIISKREAV</sequence>
<dbReference type="EMBL" id="JAESVP010000005">
    <property type="protein sequence ID" value="MBL4928807.1"/>
    <property type="molecule type" value="Genomic_DNA"/>
</dbReference>
<dbReference type="AlphaFoldDB" id="A0A8J7MSG1"/>
<name>A0A8J7MSG1_9RHOB</name>
<evidence type="ECO:0000313" key="2">
    <source>
        <dbReference type="Proteomes" id="UP000619033"/>
    </source>
</evidence>
<accession>A0A8J7MSG1</accession>
<dbReference type="Proteomes" id="UP000619033">
    <property type="component" value="Unassembled WGS sequence"/>
</dbReference>
<proteinExistence type="predicted"/>
<dbReference type="RefSeq" id="WP_202661171.1">
    <property type="nucleotide sequence ID" value="NZ_JAESVP010000005.1"/>
</dbReference>
<comment type="caution">
    <text evidence="1">The sequence shown here is derived from an EMBL/GenBank/DDBJ whole genome shotgun (WGS) entry which is preliminary data.</text>
</comment>